<dbReference type="Proteomes" id="UP000790377">
    <property type="component" value="Unassembled WGS sequence"/>
</dbReference>
<name>A0ACB7ZR08_9AGAM</name>
<accession>A0ACB7ZR08</accession>
<gene>
    <name evidence="1" type="ORF">BJ138DRAFT_1168048</name>
</gene>
<dbReference type="EMBL" id="MU268926">
    <property type="protein sequence ID" value="KAH7903506.1"/>
    <property type="molecule type" value="Genomic_DNA"/>
</dbReference>
<proteinExistence type="predicted"/>
<sequence>MANQKRSPKFARQWRQSDLDDYNIKTQFQTASTFFNTPVLPPPTADEELFTTEFDTDTLAKDNRIILTYLGYAMDPDESESAVTELSWKLFYALGYGHPPHLIIMFKELQILSCGERKNANTGISIIDRSSGKTEFVLVQECRRIGATRDPYPQSIATVIAAFQSNNSRRIAAGLDPLENKTIPAIITIGSSPTFLKVPVTAELADCVGRGVYPITPTVVSVHEPEIPRPSQRIVEGMRPLDNRHIVFQCYEAFRQFVD</sequence>
<keyword evidence="2" id="KW-1185">Reference proteome</keyword>
<reference evidence="1" key="1">
    <citation type="journal article" date="2021" name="New Phytol.">
        <title>Evolutionary innovations through gain and loss of genes in the ectomycorrhizal Boletales.</title>
        <authorList>
            <person name="Wu G."/>
            <person name="Miyauchi S."/>
            <person name="Morin E."/>
            <person name="Kuo A."/>
            <person name="Drula E."/>
            <person name="Varga T."/>
            <person name="Kohler A."/>
            <person name="Feng B."/>
            <person name="Cao Y."/>
            <person name="Lipzen A."/>
            <person name="Daum C."/>
            <person name="Hundley H."/>
            <person name="Pangilinan J."/>
            <person name="Johnson J."/>
            <person name="Barry K."/>
            <person name="LaButti K."/>
            <person name="Ng V."/>
            <person name="Ahrendt S."/>
            <person name="Min B."/>
            <person name="Choi I.G."/>
            <person name="Park H."/>
            <person name="Plett J.M."/>
            <person name="Magnuson J."/>
            <person name="Spatafora J.W."/>
            <person name="Nagy L.G."/>
            <person name="Henrissat B."/>
            <person name="Grigoriev I.V."/>
            <person name="Yang Z.L."/>
            <person name="Xu J."/>
            <person name="Martin F.M."/>
        </authorList>
    </citation>
    <scope>NUCLEOTIDE SEQUENCE</scope>
    <source>
        <strain evidence="1">ATCC 28755</strain>
    </source>
</reference>
<evidence type="ECO:0000313" key="2">
    <source>
        <dbReference type="Proteomes" id="UP000790377"/>
    </source>
</evidence>
<organism evidence="1 2">
    <name type="scientific">Hygrophoropsis aurantiaca</name>
    <dbReference type="NCBI Taxonomy" id="72124"/>
    <lineage>
        <taxon>Eukaryota</taxon>
        <taxon>Fungi</taxon>
        <taxon>Dikarya</taxon>
        <taxon>Basidiomycota</taxon>
        <taxon>Agaricomycotina</taxon>
        <taxon>Agaricomycetes</taxon>
        <taxon>Agaricomycetidae</taxon>
        <taxon>Boletales</taxon>
        <taxon>Coniophorineae</taxon>
        <taxon>Hygrophoropsidaceae</taxon>
        <taxon>Hygrophoropsis</taxon>
    </lineage>
</organism>
<comment type="caution">
    <text evidence="1">The sequence shown here is derived from an EMBL/GenBank/DDBJ whole genome shotgun (WGS) entry which is preliminary data.</text>
</comment>
<protein>
    <submittedName>
        <fullName evidence="1">Uncharacterized protein</fullName>
    </submittedName>
</protein>
<evidence type="ECO:0000313" key="1">
    <source>
        <dbReference type="EMBL" id="KAH7903506.1"/>
    </source>
</evidence>